<name>A0A4V2UQF7_9FIRM</name>
<evidence type="ECO:0000313" key="4">
    <source>
        <dbReference type="Proteomes" id="UP000294613"/>
    </source>
</evidence>
<evidence type="ECO:0000313" key="3">
    <source>
        <dbReference type="EMBL" id="TCS70250.1"/>
    </source>
</evidence>
<dbReference type="Pfam" id="PF12730">
    <property type="entry name" value="ABC2_membrane_4"/>
    <property type="match status" value="1"/>
</dbReference>
<gene>
    <name evidence="3" type="ORF">EDD74_10198</name>
    <name evidence="2" type="ORF">FAEUMB_06700</name>
</gene>
<dbReference type="EMBL" id="BHEO01000002">
    <property type="protein sequence ID" value="GBU04129.1"/>
    <property type="molecule type" value="Genomic_DNA"/>
</dbReference>
<organism evidence="3 4">
    <name type="scientific">Faecalimonas umbilicata</name>
    <dbReference type="NCBI Taxonomy" id="1912855"/>
    <lineage>
        <taxon>Bacteria</taxon>
        <taxon>Bacillati</taxon>
        <taxon>Bacillota</taxon>
        <taxon>Clostridia</taxon>
        <taxon>Lachnospirales</taxon>
        <taxon>Lachnospiraceae</taxon>
        <taxon>Faecalimonas</taxon>
    </lineage>
</organism>
<proteinExistence type="predicted"/>
<evidence type="ECO:0000256" key="1">
    <source>
        <dbReference type="SAM" id="Phobius"/>
    </source>
</evidence>
<reference evidence="3 4" key="2">
    <citation type="submission" date="2019-03" db="EMBL/GenBank/DDBJ databases">
        <title>Genomic Encyclopedia of Type Strains, Phase IV (KMG-IV): sequencing the most valuable type-strain genomes for metagenomic binning, comparative biology and taxonomic classification.</title>
        <authorList>
            <person name="Goeker M."/>
        </authorList>
    </citation>
    <scope>NUCLEOTIDE SEQUENCE [LARGE SCALE GENOMIC DNA]</scope>
    <source>
        <strain evidence="3 4">DSM 103426</strain>
    </source>
</reference>
<comment type="caution">
    <text evidence="3">The sequence shown here is derived from an EMBL/GenBank/DDBJ whole genome shotgun (WGS) entry which is preliminary data.</text>
</comment>
<protein>
    <submittedName>
        <fullName evidence="2">ABC transporter permease</fullName>
    </submittedName>
    <submittedName>
        <fullName evidence="3">ABC-2 type transport system permease protein</fullName>
    </submittedName>
</protein>
<dbReference type="Proteomes" id="UP000294613">
    <property type="component" value="Unassembled WGS sequence"/>
</dbReference>
<dbReference type="Proteomes" id="UP000702954">
    <property type="component" value="Unassembled WGS sequence"/>
</dbReference>
<accession>A0A4V2UQF7</accession>
<evidence type="ECO:0000313" key="5">
    <source>
        <dbReference type="Proteomes" id="UP000702954"/>
    </source>
</evidence>
<feature type="transmembrane region" description="Helical" evidence="1">
    <location>
        <begin position="114"/>
        <end position="140"/>
    </location>
</feature>
<reference evidence="2 5" key="1">
    <citation type="journal article" date="2018" name="Int. J. Syst. Evol. Microbiol.">
        <title>Draft Genome Sequence of Faecalimonas umbilicata JCM 30896T, an Acetate-Producing Bacterium Isolated from Human Feces.</title>
        <authorList>
            <person name="Sakamoto M."/>
            <person name="Ikeyama N."/>
            <person name="Yuki M."/>
            <person name="Ohkuma M."/>
        </authorList>
    </citation>
    <scope>NUCLEOTIDE SEQUENCE [LARGE SCALE GENOMIC DNA]</scope>
    <source>
        <strain evidence="2 5">EGH7</strain>
    </source>
</reference>
<feature type="transmembrane region" description="Helical" evidence="1">
    <location>
        <begin position="160"/>
        <end position="180"/>
    </location>
</feature>
<keyword evidence="5" id="KW-1185">Reference proteome</keyword>
<keyword evidence="1" id="KW-1133">Transmembrane helix</keyword>
<feature type="transmembrane region" description="Helical" evidence="1">
    <location>
        <begin position="74"/>
        <end position="93"/>
    </location>
</feature>
<feature type="transmembrane region" description="Helical" evidence="1">
    <location>
        <begin position="20"/>
        <end position="39"/>
    </location>
</feature>
<feature type="transmembrane region" description="Helical" evidence="1">
    <location>
        <begin position="233"/>
        <end position="250"/>
    </location>
</feature>
<feature type="transmembrane region" description="Helical" evidence="1">
    <location>
        <begin position="187"/>
        <end position="206"/>
    </location>
</feature>
<dbReference type="RefSeq" id="WP_116441167.1">
    <property type="nucleotide sequence ID" value="NZ_BHEO01000002.1"/>
</dbReference>
<dbReference type="AlphaFoldDB" id="A0A4V2UQF7"/>
<keyword evidence="1" id="KW-0812">Transmembrane</keyword>
<keyword evidence="1" id="KW-0472">Membrane</keyword>
<dbReference type="EMBL" id="SLZV01000001">
    <property type="protein sequence ID" value="TCS70250.1"/>
    <property type="molecule type" value="Genomic_DNA"/>
</dbReference>
<evidence type="ECO:0000313" key="2">
    <source>
        <dbReference type="EMBL" id="GBU04129.1"/>
    </source>
</evidence>
<sequence length="266" mass="30593">MNWRNLFWVECRKLRRSKVIWIAVAAVFLTAGILFVGGLEVYHGSEVHYGLKVMRDGMRYLENAGWYMDEVQPWTFFFVIPGMTALFGSYLSVREQEEDTMKSLRLIPLQEIDLMRVKMILTLLFSIGLSMLCFGITFLTEAVLHIEDLSASFVFMLWKEYVLGGIGIFFAVFPIIAFAAGRQKNCWSVFLFTEIYSVFGLFAGMADRVKDFYPITAVFNVSGYQIASMERRMISVVVLLLCGCLGIFWIRKKCDMIRGEKRNGTK</sequence>